<accession>A0A1B6DPJ6</accession>
<sequence length="105" mass="11726">STVVHYNDNYKPKKKIDKGLGTIVKEKHPNRRKKQRIDDEFGVEEEIGNPVTTVEVRTLPPVAVFPTRVPPGTILRKGTSSARRIACLPITLTICLLLSFTICSL</sequence>
<feature type="transmembrane region" description="Helical" evidence="1">
    <location>
        <begin position="85"/>
        <end position="102"/>
    </location>
</feature>
<gene>
    <name evidence="2" type="ORF">g.145</name>
    <name evidence="3" type="ORF">g.146</name>
</gene>
<dbReference type="EMBL" id="GEDC01014695">
    <property type="protein sequence ID" value="JAS22603.1"/>
    <property type="molecule type" value="Transcribed_RNA"/>
</dbReference>
<dbReference type="EMBL" id="GEDC01009755">
    <property type="protein sequence ID" value="JAS27543.1"/>
    <property type="molecule type" value="Transcribed_RNA"/>
</dbReference>
<keyword evidence="1" id="KW-1133">Transmembrane helix</keyword>
<name>A0A1B6DPJ6_9HEMI</name>
<reference evidence="3" key="1">
    <citation type="submission" date="2015-12" db="EMBL/GenBank/DDBJ databases">
        <title>De novo transcriptome assembly of four potential Pierce s Disease insect vectors from Arizona vineyards.</title>
        <authorList>
            <person name="Tassone E.E."/>
        </authorList>
    </citation>
    <scope>NUCLEOTIDE SEQUENCE</scope>
</reference>
<evidence type="ECO:0000256" key="1">
    <source>
        <dbReference type="SAM" id="Phobius"/>
    </source>
</evidence>
<evidence type="ECO:0000313" key="3">
    <source>
        <dbReference type="EMBL" id="JAS27543.1"/>
    </source>
</evidence>
<feature type="non-terminal residue" evidence="3">
    <location>
        <position position="1"/>
    </location>
</feature>
<proteinExistence type="predicted"/>
<keyword evidence="1" id="KW-0812">Transmembrane</keyword>
<dbReference type="AlphaFoldDB" id="A0A1B6DPJ6"/>
<organism evidence="3">
    <name type="scientific">Clastoptera arizonana</name>
    <name type="common">Arizona spittle bug</name>
    <dbReference type="NCBI Taxonomy" id="38151"/>
    <lineage>
        <taxon>Eukaryota</taxon>
        <taxon>Metazoa</taxon>
        <taxon>Ecdysozoa</taxon>
        <taxon>Arthropoda</taxon>
        <taxon>Hexapoda</taxon>
        <taxon>Insecta</taxon>
        <taxon>Pterygota</taxon>
        <taxon>Neoptera</taxon>
        <taxon>Paraneoptera</taxon>
        <taxon>Hemiptera</taxon>
        <taxon>Auchenorrhyncha</taxon>
        <taxon>Cercopoidea</taxon>
        <taxon>Clastopteridae</taxon>
        <taxon>Clastoptera</taxon>
    </lineage>
</organism>
<protein>
    <submittedName>
        <fullName evidence="3">Uncharacterized protein</fullName>
    </submittedName>
</protein>
<evidence type="ECO:0000313" key="2">
    <source>
        <dbReference type="EMBL" id="JAS22603.1"/>
    </source>
</evidence>
<keyword evidence="1" id="KW-0472">Membrane</keyword>